<dbReference type="GO" id="GO:0016020">
    <property type="term" value="C:membrane"/>
    <property type="evidence" value="ECO:0007669"/>
    <property type="project" value="UniProtKB-SubCell"/>
</dbReference>
<proteinExistence type="predicted"/>
<dbReference type="Proteomes" id="UP000198346">
    <property type="component" value="Unassembled WGS sequence"/>
</dbReference>
<gene>
    <name evidence="6" type="ORF">SAMN06297382_1119</name>
</gene>
<keyword evidence="3" id="KW-0812">Transmembrane</keyword>
<comment type="subcellular location">
    <subcellularLocation>
        <location evidence="1">Membrane</location>
        <topology evidence="1">Single-pass membrane protein</topology>
    </subcellularLocation>
</comment>
<dbReference type="Gene3D" id="3.55.40.10">
    <property type="entry name" value="minor pseudopilin epsh domain"/>
    <property type="match status" value="1"/>
</dbReference>
<organism evidence="6 7">
    <name type="scientific">Amphiplicatus metriothermophilus</name>
    <dbReference type="NCBI Taxonomy" id="1519374"/>
    <lineage>
        <taxon>Bacteria</taxon>
        <taxon>Pseudomonadati</taxon>
        <taxon>Pseudomonadota</taxon>
        <taxon>Alphaproteobacteria</taxon>
        <taxon>Parvularculales</taxon>
        <taxon>Parvularculaceae</taxon>
        <taxon>Amphiplicatus</taxon>
    </lineage>
</organism>
<evidence type="ECO:0000256" key="4">
    <source>
        <dbReference type="ARBA" id="ARBA00022989"/>
    </source>
</evidence>
<accession>A0A239PPM7</accession>
<evidence type="ECO:0000313" key="7">
    <source>
        <dbReference type="Proteomes" id="UP000198346"/>
    </source>
</evidence>
<dbReference type="EMBL" id="FZQA01000002">
    <property type="protein sequence ID" value="SNT72088.1"/>
    <property type="molecule type" value="Genomic_DNA"/>
</dbReference>
<name>A0A239PPM7_9PROT</name>
<dbReference type="RefSeq" id="WP_089411617.1">
    <property type="nucleotide sequence ID" value="NZ_FZQA01000002.1"/>
</dbReference>
<dbReference type="InterPro" id="IPR002416">
    <property type="entry name" value="T2SS_protein-GspH"/>
</dbReference>
<dbReference type="InterPro" id="IPR045584">
    <property type="entry name" value="Pilin-like"/>
</dbReference>
<dbReference type="AlphaFoldDB" id="A0A239PPM7"/>
<evidence type="ECO:0000256" key="3">
    <source>
        <dbReference type="ARBA" id="ARBA00022692"/>
    </source>
</evidence>
<evidence type="ECO:0000256" key="2">
    <source>
        <dbReference type="ARBA" id="ARBA00022481"/>
    </source>
</evidence>
<dbReference type="NCBIfam" id="TIGR02532">
    <property type="entry name" value="IV_pilin_GFxxxE"/>
    <property type="match status" value="1"/>
</dbReference>
<evidence type="ECO:0000256" key="1">
    <source>
        <dbReference type="ARBA" id="ARBA00004167"/>
    </source>
</evidence>
<keyword evidence="2" id="KW-0488">Methylation</keyword>
<evidence type="ECO:0000256" key="5">
    <source>
        <dbReference type="ARBA" id="ARBA00023136"/>
    </source>
</evidence>
<dbReference type="InterPro" id="IPR012902">
    <property type="entry name" value="N_methyl_site"/>
</dbReference>
<dbReference type="PROSITE" id="PS00409">
    <property type="entry name" value="PROKAR_NTER_METHYL"/>
    <property type="match status" value="1"/>
</dbReference>
<dbReference type="SUPFAM" id="SSF54523">
    <property type="entry name" value="Pili subunits"/>
    <property type="match status" value="1"/>
</dbReference>
<dbReference type="GO" id="GO:0015627">
    <property type="term" value="C:type II protein secretion system complex"/>
    <property type="evidence" value="ECO:0007669"/>
    <property type="project" value="InterPro"/>
</dbReference>
<sequence length="169" mass="17973">MRRNVQSGLTLIELLVVLAILALTASVVVLNAPPSRQTARVEAERFAARLDAAMASSLTTGAPLRLATTPAGYRFERYADGGWNAQEGEGPMAPRALPREVALAFETQDAAFANAAPDEAGKAEAPRRLTIDPVGVGDAFAAVFSDGEQIWRVEIDHAGTITVTRDDRS</sequence>
<dbReference type="Pfam" id="PF07963">
    <property type="entry name" value="N_methyl"/>
    <property type="match status" value="1"/>
</dbReference>
<reference evidence="6 7" key="1">
    <citation type="submission" date="2017-07" db="EMBL/GenBank/DDBJ databases">
        <authorList>
            <person name="Sun Z.S."/>
            <person name="Albrecht U."/>
            <person name="Echele G."/>
            <person name="Lee C.C."/>
        </authorList>
    </citation>
    <scope>NUCLEOTIDE SEQUENCE [LARGE SCALE GENOMIC DNA]</scope>
    <source>
        <strain evidence="6 7">CGMCC 1.12710</strain>
    </source>
</reference>
<dbReference type="GO" id="GO:0015628">
    <property type="term" value="P:protein secretion by the type II secretion system"/>
    <property type="evidence" value="ECO:0007669"/>
    <property type="project" value="InterPro"/>
</dbReference>
<keyword evidence="5" id="KW-0472">Membrane</keyword>
<keyword evidence="4" id="KW-1133">Transmembrane helix</keyword>
<dbReference type="PRINTS" id="PR00885">
    <property type="entry name" value="BCTERIALGSPH"/>
</dbReference>
<evidence type="ECO:0000313" key="6">
    <source>
        <dbReference type="EMBL" id="SNT72088.1"/>
    </source>
</evidence>
<keyword evidence="7" id="KW-1185">Reference proteome</keyword>
<dbReference type="OrthoDB" id="7189369at2"/>
<protein>
    <submittedName>
        <fullName evidence="6">General secretion pathway protein H</fullName>
    </submittedName>
</protein>